<keyword evidence="4" id="KW-1185">Reference proteome</keyword>
<dbReference type="NCBIfam" id="TIGR00254">
    <property type="entry name" value="GGDEF"/>
    <property type="match status" value="1"/>
</dbReference>
<gene>
    <name evidence="3" type="ORF">NEJAP_2513</name>
</gene>
<dbReference type="InterPro" id="IPR029787">
    <property type="entry name" value="Nucleotide_cyclase"/>
</dbReference>
<name>A0A7R6PIY9_9GAMM</name>
<proteinExistence type="predicted"/>
<dbReference type="KEGG" id="njp:NEJAP_2513"/>
<feature type="domain" description="EAL" evidence="1">
    <location>
        <begin position="545"/>
        <end position="800"/>
    </location>
</feature>
<dbReference type="Gene3D" id="3.20.20.450">
    <property type="entry name" value="EAL domain"/>
    <property type="match status" value="1"/>
</dbReference>
<dbReference type="SUPFAM" id="SSF141868">
    <property type="entry name" value="EAL domain-like"/>
    <property type="match status" value="1"/>
</dbReference>
<accession>A0A7R6PIY9</accession>
<protein>
    <submittedName>
        <fullName evidence="3">Signal transduction protein</fullName>
    </submittedName>
</protein>
<dbReference type="SUPFAM" id="SSF55073">
    <property type="entry name" value="Nucleotide cyclase"/>
    <property type="match status" value="1"/>
</dbReference>
<dbReference type="CDD" id="cd01949">
    <property type="entry name" value="GGDEF"/>
    <property type="match status" value="1"/>
</dbReference>
<organism evidence="3 4">
    <name type="scientific">Neptunomonas japonica JAMM 1380</name>
    <dbReference type="NCBI Taxonomy" id="1441457"/>
    <lineage>
        <taxon>Bacteria</taxon>
        <taxon>Pseudomonadati</taxon>
        <taxon>Pseudomonadota</taxon>
        <taxon>Gammaproteobacteria</taxon>
        <taxon>Oceanospirillales</taxon>
        <taxon>Oceanospirillaceae</taxon>
        <taxon>Neptunomonas</taxon>
    </lineage>
</organism>
<evidence type="ECO:0000313" key="4">
    <source>
        <dbReference type="Proteomes" id="UP000595332"/>
    </source>
</evidence>
<evidence type="ECO:0000259" key="1">
    <source>
        <dbReference type="PROSITE" id="PS50883"/>
    </source>
</evidence>
<dbReference type="PROSITE" id="PS50883">
    <property type="entry name" value="EAL"/>
    <property type="match status" value="1"/>
</dbReference>
<evidence type="ECO:0000313" key="3">
    <source>
        <dbReference type="EMBL" id="BBB30458.1"/>
    </source>
</evidence>
<dbReference type="CDD" id="cd01948">
    <property type="entry name" value="EAL"/>
    <property type="match status" value="1"/>
</dbReference>
<dbReference type="Gene3D" id="3.30.450.20">
    <property type="entry name" value="PAS domain"/>
    <property type="match status" value="1"/>
</dbReference>
<dbReference type="PANTHER" id="PTHR44757">
    <property type="entry name" value="DIGUANYLATE CYCLASE DGCP"/>
    <property type="match status" value="1"/>
</dbReference>
<dbReference type="InterPro" id="IPR043128">
    <property type="entry name" value="Rev_trsase/Diguanyl_cyclase"/>
</dbReference>
<dbReference type="Pfam" id="PF00990">
    <property type="entry name" value="GGDEF"/>
    <property type="match status" value="1"/>
</dbReference>
<dbReference type="PROSITE" id="PS50887">
    <property type="entry name" value="GGDEF"/>
    <property type="match status" value="1"/>
</dbReference>
<dbReference type="Gene3D" id="6.10.340.10">
    <property type="match status" value="1"/>
</dbReference>
<dbReference type="RefSeq" id="WP_201347641.1">
    <property type="nucleotide sequence ID" value="NZ_AP014546.1"/>
</dbReference>
<dbReference type="Pfam" id="PF00563">
    <property type="entry name" value="EAL"/>
    <property type="match status" value="1"/>
</dbReference>
<dbReference type="InterPro" id="IPR035965">
    <property type="entry name" value="PAS-like_dom_sf"/>
</dbReference>
<dbReference type="EMBL" id="AP014546">
    <property type="protein sequence ID" value="BBB30458.1"/>
    <property type="molecule type" value="Genomic_DNA"/>
</dbReference>
<dbReference type="SMART" id="SM00267">
    <property type="entry name" value="GGDEF"/>
    <property type="match status" value="1"/>
</dbReference>
<dbReference type="SUPFAM" id="SSF55785">
    <property type="entry name" value="PYP-like sensor domain (PAS domain)"/>
    <property type="match status" value="1"/>
</dbReference>
<evidence type="ECO:0000259" key="2">
    <source>
        <dbReference type="PROSITE" id="PS50887"/>
    </source>
</evidence>
<dbReference type="Proteomes" id="UP000595332">
    <property type="component" value="Chromosome"/>
</dbReference>
<dbReference type="InterPro" id="IPR000160">
    <property type="entry name" value="GGDEF_dom"/>
</dbReference>
<dbReference type="AlphaFoldDB" id="A0A7R6PIY9"/>
<dbReference type="SMART" id="SM00052">
    <property type="entry name" value="EAL"/>
    <property type="match status" value="1"/>
</dbReference>
<dbReference type="Pfam" id="PF13426">
    <property type="entry name" value="PAS_9"/>
    <property type="match status" value="1"/>
</dbReference>
<dbReference type="InterPro" id="IPR035919">
    <property type="entry name" value="EAL_sf"/>
</dbReference>
<dbReference type="InterPro" id="IPR001633">
    <property type="entry name" value="EAL_dom"/>
</dbReference>
<feature type="domain" description="GGDEF" evidence="2">
    <location>
        <begin position="398"/>
        <end position="536"/>
    </location>
</feature>
<dbReference type="NCBIfam" id="TIGR00229">
    <property type="entry name" value="sensory_box"/>
    <property type="match status" value="1"/>
</dbReference>
<dbReference type="InterPro" id="IPR000014">
    <property type="entry name" value="PAS"/>
</dbReference>
<dbReference type="Gene3D" id="3.30.70.270">
    <property type="match status" value="1"/>
</dbReference>
<sequence>MAFKFRHRIAFKQARSVLLISLLLGLISTCWQIYFDLELEEDSLQGRIERIIVLHRENATRVVYNLDTEQASDITKALIANPMIYRASLIDDFGDVLSKHIREPAEQTTLATIGRYFFRVKTHISTPLTVGMQKGYPAQLVIDLDATFIAENFAHRAAVSLGLGVIHDVVLACLFLLLIYRYLSQPVLKIAKWVNQLRNSNDYTRLPYTELDEIGDLVFSFDKLWQERKQVADQLHDTIQDLSKSEHFSRSLMENAGDAMFLCLPDTTIIQVNNQAVETLGVARDILEGKKLADFSQDYSPDQLQSLFGGIDAKQAQTFEDIQVGEKHRFPIEARGIKLTLQDTSYILVLARDITIRKEAERQIYDLAFFDTLTGLANRRLFLDRLTSSIELHQVNKNYGAVLYLDLDRFKTINDSLGHGIGDKLLCEVSQRLVEILPGESTCARFGGDEFVVLLPSTSDSSDACAEMVASIALKLLEHMAIPFEIYNHLLYCTASIGIAVFPDNSNGALDILRHADTALYRAKALGRNAFQFYDPEMQSSAQERLEIEKGLHQAIENNEFELWFQPQVGAGDEVIGAEALLRWCHPSKGIVFPGDFISIAEDSGQIVEIGNWVLAQGIQQLSSWIEQGLPESFRRMAINISPLQFMQVDFVDRIFDLMDTAQLPGHMLELEITENMLLNNFEIASSKMKLLKQRGISFAIDDFGTGYSSLKYLRNLPLDILKIDRSFVTNLRPSSEDAAIVQVIIATADRLDLVVVAEGVETYAQRDTLLALGCHVFQGYLYSKPVPAADLYRFLQQKIKMVEC</sequence>
<reference evidence="3 4" key="1">
    <citation type="journal article" date="2008" name="Int. J. Syst. Evol. Microbiol.">
        <title>Neptunomonas japonica sp. nov., an Osedax japonicus symbiont-like bacterium isolated from sediment adjacent to sperm whale carcasses off Kagoshima, Japan.</title>
        <authorList>
            <person name="Miyazaki M."/>
            <person name="Nogi Y."/>
            <person name="Fujiwara Y."/>
            <person name="Kawato M."/>
            <person name="Kubokawa K."/>
            <person name="Horikoshi K."/>
        </authorList>
    </citation>
    <scope>NUCLEOTIDE SEQUENCE [LARGE SCALE GENOMIC DNA]</scope>
    <source>
        <strain evidence="3 4">JAMM 1380</strain>
    </source>
</reference>
<dbReference type="PANTHER" id="PTHR44757:SF2">
    <property type="entry name" value="BIOFILM ARCHITECTURE MAINTENANCE PROTEIN MBAA"/>
    <property type="match status" value="1"/>
</dbReference>
<dbReference type="InterPro" id="IPR052155">
    <property type="entry name" value="Biofilm_reg_signaling"/>
</dbReference>